<evidence type="ECO:0000256" key="1">
    <source>
        <dbReference type="SAM" id="MobiDB-lite"/>
    </source>
</evidence>
<dbReference type="OrthoDB" id="3402203at2"/>
<dbReference type="AlphaFoldDB" id="A0A1C5ARM0"/>
<gene>
    <name evidence="2" type="ORF">GA0070216_12437</name>
</gene>
<protein>
    <submittedName>
        <fullName evidence="2">Uncharacterized protein</fullName>
    </submittedName>
</protein>
<dbReference type="EMBL" id="FMCU01000024">
    <property type="protein sequence ID" value="SCF47899.1"/>
    <property type="molecule type" value="Genomic_DNA"/>
</dbReference>
<dbReference type="Pfam" id="PF19450">
    <property type="entry name" value="DUF5988"/>
    <property type="match status" value="1"/>
</dbReference>
<evidence type="ECO:0000313" key="3">
    <source>
        <dbReference type="Proteomes" id="UP000198797"/>
    </source>
</evidence>
<name>A0A1C5ARM0_9ACTN</name>
<sequence>MTVSPQPDDTTTPHTTVLIALEGGPASLPPELRSQRISPDAPKVKVPHHGGYEHFERPDDGDGEPLVFRWAYRSRIAE</sequence>
<dbReference type="Proteomes" id="UP000198797">
    <property type="component" value="Unassembled WGS sequence"/>
</dbReference>
<keyword evidence="3" id="KW-1185">Reference proteome</keyword>
<accession>A0A1C5ARM0</accession>
<proteinExistence type="predicted"/>
<dbReference type="InterPro" id="IPR046030">
    <property type="entry name" value="DUF5988"/>
</dbReference>
<dbReference type="RefSeq" id="WP_091253088.1">
    <property type="nucleotide sequence ID" value="NZ_FMCU01000024.1"/>
</dbReference>
<feature type="compositionally biased region" description="Basic and acidic residues" evidence="1">
    <location>
        <begin position="50"/>
        <end position="60"/>
    </location>
</feature>
<reference evidence="3" key="1">
    <citation type="submission" date="2016-06" db="EMBL/GenBank/DDBJ databases">
        <authorList>
            <person name="Varghese N."/>
            <person name="Submissions Spin"/>
        </authorList>
    </citation>
    <scope>NUCLEOTIDE SEQUENCE [LARGE SCALE GENOMIC DNA]</scope>
    <source>
        <strain evidence="3">DSM 44100</strain>
    </source>
</reference>
<dbReference type="STRING" id="121616.GA0070216_12437"/>
<feature type="region of interest" description="Disordered" evidence="1">
    <location>
        <begin position="38"/>
        <end position="63"/>
    </location>
</feature>
<evidence type="ECO:0000313" key="2">
    <source>
        <dbReference type="EMBL" id="SCF47899.1"/>
    </source>
</evidence>
<organism evidence="2 3">
    <name type="scientific">Micromonospora matsumotoense</name>
    <dbReference type="NCBI Taxonomy" id="121616"/>
    <lineage>
        <taxon>Bacteria</taxon>
        <taxon>Bacillati</taxon>
        <taxon>Actinomycetota</taxon>
        <taxon>Actinomycetes</taxon>
        <taxon>Micromonosporales</taxon>
        <taxon>Micromonosporaceae</taxon>
        <taxon>Micromonospora</taxon>
    </lineage>
</organism>